<feature type="region of interest" description="Disordered" evidence="1">
    <location>
        <begin position="67"/>
        <end position="90"/>
    </location>
</feature>
<name>A0A9Q0WAJ6_9ROSI</name>
<dbReference type="Proteomes" id="UP001151752">
    <property type="component" value="Chromosome 19"/>
</dbReference>
<evidence type="ECO:0000313" key="2">
    <source>
        <dbReference type="EMBL" id="KAJ6762055.1"/>
    </source>
</evidence>
<dbReference type="EMBL" id="JAPFFM010000005">
    <property type="protein sequence ID" value="KAJ6762055.1"/>
    <property type="molecule type" value="Genomic_DNA"/>
</dbReference>
<protein>
    <submittedName>
        <fullName evidence="2">Uncharacterized protein</fullName>
    </submittedName>
</protein>
<feature type="compositionally biased region" description="Basic and acidic residues" evidence="1">
    <location>
        <begin position="75"/>
        <end position="90"/>
    </location>
</feature>
<comment type="caution">
    <text evidence="2">The sequence shown here is derived from an EMBL/GenBank/DDBJ whole genome shotgun (WGS) entry which is preliminary data.</text>
</comment>
<keyword evidence="3" id="KW-1185">Reference proteome</keyword>
<sequence>MAMFSQRRNFKRNQEQCSLNFTGLHSEIGTKEQAFAPETESAGQKLYMKLPWRKPSQSRRLYIMSGPNIQVKGPEPAEEHGDVQPKEELQEKPGTVWLKLNWLAQ</sequence>
<accession>A0A9Q0WAJ6</accession>
<evidence type="ECO:0000256" key="1">
    <source>
        <dbReference type="SAM" id="MobiDB-lite"/>
    </source>
</evidence>
<reference evidence="2" key="1">
    <citation type="submission" date="2022-11" db="EMBL/GenBank/DDBJ databases">
        <authorList>
            <person name="Hyden B.L."/>
            <person name="Feng K."/>
            <person name="Yates T."/>
            <person name="Jawdy S."/>
            <person name="Smart L.B."/>
            <person name="Muchero W."/>
        </authorList>
    </citation>
    <scope>NUCLEOTIDE SEQUENCE</scope>
    <source>
        <tissue evidence="2">Shoot tip</tissue>
    </source>
</reference>
<gene>
    <name evidence="2" type="ORF">OIU74_024685</name>
</gene>
<reference evidence="2" key="2">
    <citation type="journal article" date="2023" name="Int. J. Mol. Sci.">
        <title>De Novo Assembly and Annotation of 11 Diverse Shrub Willow (Salix) Genomes Reveals Novel Gene Organization in Sex-Linked Regions.</title>
        <authorList>
            <person name="Hyden B."/>
            <person name="Feng K."/>
            <person name="Yates T.B."/>
            <person name="Jawdy S."/>
            <person name="Cereghino C."/>
            <person name="Smart L.B."/>
            <person name="Muchero W."/>
        </authorList>
    </citation>
    <scope>NUCLEOTIDE SEQUENCE</scope>
    <source>
        <tissue evidence="2">Shoot tip</tissue>
    </source>
</reference>
<evidence type="ECO:0000313" key="3">
    <source>
        <dbReference type="Proteomes" id="UP001151752"/>
    </source>
</evidence>
<proteinExistence type="predicted"/>
<dbReference type="AlphaFoldDB" id="A0A9Q0WAJ6"/>
<organism evidence="2 3">
    <name type="scientific">Salix koriyanagi</name>
    <dbReference type="NCBI Taxonomy" id="2511006"/>
    <lineage>
        <taxon>Eukaryota</taxon>
        <taxon>Viridiplantae</taxon>
        <taxon>Streptophyta</taxon>
        <taxon>Embryophyta</taxon>
        <taxon>Tracheophyta</taxon>
        <taxon>Spermatophyta</taxon>
        <taxon>Magnoliopsida</taxon>
        <taxon>eudicotyledons</taxon>
        <taxon>Gunneridae</taxon>
        <taxon>Pentapetalae</taxon>
        <taxon>rosids</taxon>
        <taxon>fabids</taxon>
        <taxon>Malpighiales</taxon>
        <taxon>Salicaceae</taxon>
        <taxon>Saliceae</taxon>
        <taxon>Salix</taxon>
    </lineage>
</organism>